<evidence type="ECO:0000259" key="7">
    <source>
        <dbReference type="Pfam" id="PF14680"/>
    </source>
</evidence>
<dbReference type="PANTHER" id="PTHR21818">
    <property type="entry name" value="BC025462 PROTEIN"/>
    <property type="match status" value="1"/>
</dbReference>
<dbReference type="EMBL" id="MCGN01000001">
    <property type="protein sequence ID" value="ORZ02314.1"/>
    <property type="molecule type" value="Genomic_DNA"/>
</dbReference>
<dbReference type="GO" id="GO:0006281">
    <property type="term" value="P:DNA repair"/>
    <property type="evidence" value="ECO:0007669"/>
    <property type="project" value="InterPro"/>
</dbReference>
<dbReference type="InterPro" id="IPR029314">
    <property type="entry name" value="FANCI_S4"/>
</dbReference>
<evidence type="ECO:0000259" key="2">
    <source>
        <dbReference type="Pfam" id="PF14675"/>
    </source>
</evidence>
<dbReference type="Pfam" id="PF14677">
    <property type="entry name" value="FANCI_S3"/>
    <property type="match status" value="1"/>
</dbReference>
<dbReference type="Pfam" id="PF14679">
    <property type="entry name" value="FANCI_HD1"/>
    <property type="match status" value="1"/>
</dbReference>
<dbReference type="InterPro" id="IPR029312">
    <property type="entry name" value="FANCI_HD2"/>
</dbReference>
<dbReference type="Pfam" id="PF14675">
    <property type="entry name" value="FANCI_S1"/>
    <property type="match status" value="1"/>
</dbReference>
<dbReference type="InterPro" id="IPR029310">
    <property type="entry name" value="FANCI_HD1"/>
</dbReference>
<keyword evidence="9" id="KW-1185">Reference proteome</keyword>
<dbReference type="InterPro" id="IPR016024">
    <property type="entry name" value="ARM-type_fold"/>
</dbReference>
<name>A0A1X2HS63_SYNRA</name>
<proteinExistence type="predicted"/>
<evidence type="ECO:0000313" key="8">
    <source>
        <dbReference type="EMBL" id="ORZ02314.1"/>
    </source>
</evidence>
<comment type="caution">
    <text evidence="8">The sequence shown here is derived from an EMBL/GenBank/DDBJ whole genome shotgun (WGS) entry which is preliminary data.</text>
</comment>
<accession>A0A1X2HS63</accession>
<feature type="domain" description="FANCI helical" evidence="6">
    <location>
        <begin position="281"/>
        <end position="361"/>
    </location>
</feature>
<dbReference type="PANTHER" id="PTHR21818:SF0">
    <property type="entry name" value="FANCONI ANEMIA GROUP I PROTEIN"/>
    <property type="match status" value="1"/>
</dbReference>
<sequence length="1289" mass="145714">MSDSCDKEVDNLAVPTESQRSAHQVQVDPAEQEAHKIADMLQERLSPGALTDDPGPIPFVRGILDGSLCEIEDAQFRRAIVLQAYIDWLSRSGEALAGNTSASNVVGSLVNLLLPEIEVLPPSLLCDAAHRIADHLNEGATPHSRIYELLTKLCNQALASETSQDISPVLNQLFAAHWTSSIALGLASALNDIELASTQLEGVIKRMDRQFKYLDLEEFPPFIYQMLLLSRKGSKRLVLSTIFDFFNKHDPEALQASEATVRHMEGTIMLHLTFAIKQDQDLGNELLKFFRNNSSHLMQTFSMACILSVSKIHRMEDAIFEFLRSTVISAFKDADKVEKNAWILQYMKLGKDRIRDVLLDIAEKSTLGWDQVVQPITQLALSLIDTAVSQGTPARSTNMALGPAYEAIVDLATNVLLRLFKLQRIIRQEVLEQIISRIVSRANSAPQFLKLLERICKEQRHTIEPFAPNLKETLDYLTLLPLPIAERLLLAIKPLAKVDDQLRDTLMLVLRKSMFSRDVDSRKISVTGLLGLLEEQLENGSTAETGPTYEVLALLRRCFGQQSDIRLAAYEGLGKLVKYESMRGDILELLCAQFMEVYESDEGIQSAIKLQACVEGTSSGTMAEPVHVLLAALLKALREVQNTDVDAVTQSCVEKCQSMFKSLAHRLSKNQLEDYALDKSASYDLATHAGARNHQSARLLLGCYEAVMEHEFFVRGEDMDSFELMLNLYKRHDELLSTLRENVTNERGRKVPTHVSEYSVLSFAFVAKVSQCMFMQGNIQTPSRVLRSDISFIQYIVSNTHHCLDMIEEDEASFQLCVDLAKVYMHILNTEDSDSSFLNYQAKKGPSVLSMVIDALRLVLETVVRAWSDQMDAFMSRLAYPYEPNRGDDAGDSRNTTSRQVLKQFEGIITKYINDRPPLYKEATNIVRIVAFMSGQLNRKADDFRDCVKDTLTWLVALIKDRAIEDSGLARELFHLYITMNADVDNFDAIQGIAIDMPKVLGDLEITESQEDTEAYVAHAMLNQKTCNTITLLLFAFLDESVDELNWCVGRLKQKDTGGEEDETERLTAFEDDLWKRMLSRLTIAGETCRVLLTGIYAENLLKVLSKTYRMLLTSVKFKLTRPRRVGQPYIDLMATAGVVTDRMYRFLTIYGQHETLSNIEGPVLSKKKKRGVGSVAGGKMAKVVRESRMIPNLIFAVEQFERHLIQLSRKSKVDMMQYMKRSTSRDFKIKLDMFQPEEDEEDEEEENEKQCHQRYQQAGNDEGMGEGEDEDEDEDEEGRSVQRRRISP</sequence>
<evidence type="ECO:0000259" key="6">
    <source>
        <dbReference type="Pfam" id="PF14679"/>
    </source>
</evidence>
<evidence type="ECO:0000259" key="4">
    <source>
        <dbReference type="Pfam" id="PF14677"/>
    </source>
</evidence>
<feature type="domain" description="FANCI solenoid 4" evidence="5">
    <location>
        <begin position="991"/>
        <end position="1231"/>
    </location>
</feature>
<feature type="compositionally biased region" description="Acidic residues" evidence="1">
    <location>
        <begin position="1236"/>
        <end position="1248"/>
    </location>
</feature>
<dbReference type="OMA" id="QSMRMMN"/>
<dbReference type="OrthoDB" id="195089at2759"/>
<feature type="region of interest" description="Disordered" evidence="1">
    <location>
        <begin position="1236"/>
        <end position="1289"/>
    </location>
</feature>
<evidence type="ECO:0000259" key="5">
    <source>
        <dbReference type="Pfam" id="PF14678"/>
    </source>
</evidence>
<feature type="region of interest" description="Disordered" evidence="1">
    <location>
        <begin position="1"/>
        <end position="31"/>
    </location>
</feature>
<gene>
    <name evidence="8" type="ORF">BCR43DRAFT_465295</name>
</gene>
<dbReference type="STRING" id="13706.A0A1X2HS63"/>
<evidence type="ECO:0000313" key="9">
    <source>
        <dbReference type="Proteomes" id="UP000242180"/>
    </source>
</evidence>
<protein>
    <submittedName>
        <fullName evidence="8">FANCI solenoid 4-domain-containing protein</fullName>
    </submittedName>
</protein>
<dbReference type="Proteomes" id="UP000242180">
    <property type="component" value="Unassembled WGS sequence"/>
</dbReference>
<dbReference type="Pfam" id="PF14676">
    <property type="entry name" value="FANCI_S2"/>
    <property type="match status" value="1"/>
</dbReference>
<dbReference type="InterPro" id="IPR026171">
    <property type="entry name" value="FANCI"/>
</dbReference>
<evidence type="ECO:0000259" key="3">
    <source>
        <dbReference type="Pfam" id="PF14676"/>
    </source>
</evidence>
<dbReference type="InterPro" id="IPR029313">
    <property type="entry name" value="FANCI_S3"/>
</dbReference>
<dbReference type="InterPro" id="IPR029308">
    <property type="entry name" value="FANCI_S1"/>
</dbReference>
<dbReference type="InterPro" id="IPR029315">
    <property type="entry name" value="FANCI_S2"/>
</dbReference>
<feature type="domain" description="FANCI solenoid 2" evidence="3">
    <location>
        <begin position="372"/>
        <end position="530"/>
    </location>
</feature>
<feature type="domain" description="FANCI solenoid 1" evidence="2">
    <location>
        <begin position="103"/>
        <end position="277"/>
    </location>
</feature>
<evidence type="ECO:0000256" key="1">
    <source>
        <dbReference type="SAM" id="MobiDB-lite"/>
    </source>
</evidence>
<feature type="domain" description="FANCI solenoid 3" evidence="4">
    <location>
        <begin position="760"/>
        <end position="976"/>
    </location>
</feature>
<dbReference type="SUPFAM" id="SSF48371">
    <property type="entry name" value="ARM repeat"/>
    <property type="match status" value="1"/>
</dbReference>
<feature type="compositionally biased region" description="Acidic residues" evidence="1">
    <location>
        <begin position="1264"/>
        <end position="1278"/>
    </location>
</feature>
<dbReference type="GO" id="GO:0070182">
    <property type="term" value="F:DNA polymerase binding"/>
    <property type="evidence" value="ECO:0007669"/>
    <property type="project" value="TreeGrafter"/>
</dbReference>
<reference evidence="8 9" key="1">
    <citation type="submission" date="2016-07" db="EMBL/GenBank/DDBJ databases">
        <title>Pervasive Adenine N6-methylation of Active Genes in Fungi.</title>
        <authorList>
            <consortium name="DOE Joint Genome Institute"/>
            <person name="Mondo S.J."/>
            <person name="Dannebaum R.O."/>
            <person name="Kuo R.C."/>
            <person name="Labutti K."/>
            <person name="Haridas S."/>
            <person name="Kuo A."/>
            <person name="Salamov A."/>
            <person name="Ahrendt S.R."/>
            <person name="Lipzen A."/>
            <person name="Sullivan W."/>
            <person name="Andreopoulos W.B."/>
            <person name="Clum A."/>
            <person name="Lindquist E."/>
            <person name="Daum C."/>
            <person name="Ramamoorthy G.K."/>
            <person name="Gryganskyi A."/>
            <person name="Culley D."/>
            <person name="Magnuson J.K."/>
            <person name="James T.Y."/>
            <person name="O'Malley M.A."/>
            <person name="Stajich J.E."/>
            <person name="Spatafora J.W."/>
            <person name="Visel A."/>
            <person name="Grigoriev I.V."/>
        </authorList>
    </citation>
    <scope>NUCLEOTIDE SEQUENCE [LARGE SCALE GENOMIC DNA]</scope>
    <source>
        <strain evidence="8 9">NRRL 2496</strain>
    </source>
</reference>
<feature type="domain" description="FANCI helical" evidence="7">
    <location>
        <begin position="543"/>
        <end position="736"/>
    </location>
</feature>
<feature type="compositionally biased region" description="Basic and acidic residues" evidence="1">
    <location>
        <begin position="1"/>
        <end position="10"/>
    </location>
</feature>
<dbReference type="InParanoid" id="A0A1X2HS63"/>
<dbReference type="Pfam" id="PF14678">
    <property type="entry name" value="FANCI_S4"/>
    <property type="match status" value="1"/>
</dbReference>
<organism evidence="8 9">
    <name type="scientific">Syncephalastrum racemosum</name>
    <name type="common">Filamentous fungus</name>
    <dbReference type="NCBI Taxonomy" id="13706"/>
    <lineage>
        <taxon>Eukaryota</taxon>
        <taxon>Fungi</taxon>
        <taxon>Fungi incertae sedis</taxon>
        <taxon>Mucoromycota</taxon>
        <taxon>Mucoromycotina</taxon>
        <taxon>Mucoromycetes</taxon>
        <taxon>Mucorales</taxon>
        <taxon>Syncephalastraceae</taxon>
        <taxon>Syncephalastrum</taxon>
    </lineage>
</organism>
<dbReference type="Pfam" id="PF14680">
    <property type="entry name" value="FANCI_HD2"/>
    <property type="match status" value="1"/>
</dbReference>